<dbReference type="PANTHER" id="PTHR43827">
    <property type="entry name" value="2,5-DIKETO-D-GLUCONIC ACID REDUCTASE"/>
    <property type="match status" value="1"/>
</dbReference>
<organism evidence="8 9">
    <name type="scientific">Saitozyma podzolica</name>
    <dbReference type="NCBI Taxonomy" id="1890683"/>
    <lineage>
        <taxon>Eukaryota</taxon>
        <taxon>Fungi</taxon>
        <taxon>Dikarya</taxon>
        <taxon>Basidiomycota</taxon>
        <taxon>Agaricomycotina</taxon>
        <taxon>Tremellomycetes</taxon>
        <taxon>Tremellales</taxon>
        <taxon>Trimorphomycetaceae</taxon>
        <taxon>Saitozyma</taxon>
    </lineage>
</organism>
<keyword evidence="2" id="KW-0521">NADP</keyword>
<dbReference type="GO" id="GO:0016616">
    <property type="term" value="F:oxidoreductase activity, acting on the CH-OH group of donors, NAD or NADP as acceptor"/>
    <property type="evidence" value="ECO:0007669"/>
    <property type="project" value="UniProtKB-ARBA"/>
</dbReference>
<dbReference type="PANTHER" id="PTHR43827:SF3">
    <property type="entry name" value="NADP-DEPENDENT OXIDOREDUCTASE DOMAIN-CONTAINING PROTEIN"/>
    <property type="match status" value="1"/>
</dbReference>
<comment type="caution">
    <text evidence="8">The sequence shown here is derived from an EMBL/GenBank/DDBJ whole genome shotgun (WGS) entry which is preliminary data.</text>
</comment>
<keyword evidence="3" id="KW-0560">Oxidoreductase</keyword>
<feature type="domain" description="NADP-dependent oxidoreductase" evidence="7">
    <location>
        <begin position="35"/>
        <end position="264"/>
    </location>
</feature>
<feature type="site" description="Lowers pKa of active site Tyr" evidence="6">
    <location>
        <position position="79"/>
    </location>
</feature>
<feature type="active site" description="Proton donor" evidence="4">
    <location>
        <position position="52"/>
    </location>
</feature>
<dbReference type="FunFam" id="3.20.20.100:FF:000002">
    <property type="entry name" value="2,5-diketo-D-gluconic acid reductase A"/>
    <property type="match status" value="1"/>
</dbReference>
<evidence type="ECO:0000256" key="1">
    <source>
        <dbReference type="ARBA" id="ARBA00007905"/>
    </source>
</evidence>
<dbReference type="Pfam" id="PF00248">
    <property type="entry name" value="Aldo_ket_red"/>
    <property type="match status" value="1"/>
</dbReference>
<dbReference type="InterPro" id="IPR023210">
    <property type="entry name" value="NADP_OxRdtase_dom"/>
</dbReference>
<dbReference type="CDD" id="cd19071">
    <property type="entry name" value="AKR_AKR1-5-like"/>
    <property type="match status" value="1"/>
</dbReference>
<dbReference type="Proteomes" id="UP000279259">
    <property type="component" value="Unassembled WGS sequence"/>
</dbReference>
<dbReference type="Gene3D" id="3.20.20.100">
    <property type="entry name" value="NADP-dependent oxidoreductase domain"/>
    <property type="match status" value="1"/>
</dbReference>
<feature type="binding site" evidence="5">
    <location>
        <position position="113"/>
    </location>
    <ligand>
        <name>substrate</name>
    </ligand>
</feature>
<protein>
    <recommendedName>
        <fullName evidence="7">NADP-dependent oxidoreductase domain-containing protein</fullName>
    </recommendedName>
</protein>
<name>A0A427YKJ7_9TREE</name>
<evidence type="ECO:0000256" key="2">
    <source>
        <dbReference type="ARBA" id="ARBA00022857"/>
    </source>
</evidence>
<keyword evidence="9" id="KW-1185">Reference proteome</keyword>
<comment type="similarity">
    <text evidence="1">Belongs to the aldo/keto reductase family.</text>
</comment>
<dbReference type="InterPro" id="IPR036812">
    <property type="entry name" value="NAD(P)_OxRdtase_dom_sf"/>
</dbReference>
<evidence type="ECO:0000256" key="4">
    <source>
        <dbReference type="PIRSR" id="PIRSR000097-1"/>
    </source>
</evidence>
<accession>A0A427YKJ7</accession>
<dbReference type="InterPro" id="IPR020471">
    <property type="entry name" value="AKR"/>
</dbReference>
<evidence type="ECO:0000313" key="9">
    <source>
        <dbReference type="Proteomes" id="UP000279259"/>
    </source>
</evidence>
<evidence type="ECO:0000256" key="3">
    <source>
        <dbReference type="ARBA" id="ARBA00023002"/>
    </source>
</evidence>
<evidence type="ECO:0000313" key="8">
    <source>
        <dbReference type="EMBL" id="RSH91615.1"/>
    </source>
</evidence>
<dbReference type="PROSITE" id="PS00062">
    <property type="entry name" value="ALDOKETO_REDUCTASE_2"/>
    <property type="match status" value="1"/>
</dbReference>
<dbReference type="AlphaFoldDB" id="A0A427YKJ7"/>
<gene>
    <name evidence="8" type="ORF">EHS25_008984</name>
</gene>
<dbReference type="PIRSF" id="PIRSF000097">
    <property type="entry name" value="AKR"/>
    <property type="match status" value="1"/>
</dbReference>
<dbReference type="SUPFAM" id="SSF51430">
    <property type="entry name" value="NAD(P)-linked oxidoreductase"/>
    <property type="match status" value="1"/>
</dbReference>
<evidence type="ECO:0000256" key="6">
    <source>
        <dbReference type="PIRSR" id="PIRSR000097-3"/>
    </source>
</evidence>
<dbReference type="OrthoDB" id="416253at2759"/>
<evidence type="ECO:0000259" key="7">
    <source>
        <dbReference type="Pfam" id="PF00248"/>
    </source>
</evidence>
<evidence type="ECO:0000256" key="5">
    <source>
        <dbReference type="PIRSR" id="PIRSR000097-2"/>
    </source>
</evidence>
<sequence length="288" mass="32210">MTDHGDAASRLTLRGGVQAPRYVFGTGGIFEPGPIHHALKEGYLAFDTAQQYNNEREVGEAIRSYPGQVDRKDLFIISKVASPGSTVEETLQGIRESVEKIGLGGYVDLFLIHNPNFGPEGRKNEWLALEQAKKEGLVRAIGVSNYVVRHLETMKEYASEMPAVNQIELSPFNQDPEVAAYCAKEGIQLQAFASVVRGAKSEDPVLLAVAKEVGKNWNKVLLRWAWQRGFMVTCKSATPSRITDNIEIFDFSLNKEQMTKLDGLECCYRCTPRTVSEEERKVYYVNMP</sequence>
<dbReference type="InterPro" id="IPR018170">
    <property type="entry name" value="Aldo/ket_reductase_CS"/>
</dbReference>
<proteinExistence type="inferred from homology"/>
<dbReference type="STRING" id="1890683.A0A427YKJ7"/>
<dbReference type="PRINTS" id="PR00069">
    <property type="entry name" value="ALDKETRDTASE"/>
</dbReference>
<reference evidence="8 9" key="1">
    <citation type="submission" date="2018-11" db="EMBL/GenBank/DDBJ databases">
        <title>Genome sequence of Saitozyma podzolica DSM 27192.</title>
        <authorList>
            <person name="Aliyu H."/>
            <person name="Gorte O."/>
            <person name="Ochsenreither K."/>
        </authorList>
    </citation>
    <scope>NUCLEOTIDE SEQUENCE [LARGE SCALE GENOMIC DNA]</scope>
    <source>
        <strain evidence="8 9">DSM 27192</strain>
    </source>
</reference>
<dbReference type="EMBL" id="RSCD01000007">
    <property type="protein sequence ID" value="RSH91615.1"/>
    <property type="molecule type" value="Genomic_DNA"/>
</dbReference>